<dbReference type="Proteomes" id="UP000887580">
    <property type="component" value="Unplaced"/>
</dbReference>
<sequence length="360" mass="39347">MKPKNSKVSAKPTAASKSVKKAKASAKPVTTPKTAKRAKASPSAAKKPVTPKTVKKPAALKTSKNAKGDDATLFKRQITALAKPATERNALVEIITMFMEERKGSNLPDHIVKSLITAIQKQLKNANPTMISDTISALSYVAGVKKYIPIIIKNSVLKLLVPFLNRTEEEIIVPTMEVFGNVAENDDDAGVAAVFKTGLLKHLRNAFALNDDDISCKAIWLLRKLCATSGPQDQLYNEIFDEGLIYNIVNHLDAPSHTARIDALHAFSNLTSFADEKRILGIVDAGAISDLCNFFGFDNSILTLMTLNCLNDLISKCGSRVKEVTDQIQGCGGYDIISDMQEDEDDFIRETCVDLLDFFQ</sequence>
<organism evidence="1 2">
    <name type="scientific">Panagrolaimus sp. PS1159</name>
    <dbReference type="NCBI Taxonomy" id="55785"/>
    <lineage>
        <taxon>Eukaryota</taxon>
        <taxon>Metazoa</taxon>
        <taxon>Ecdysozoa</taxon>
        <taxon>Nematoda</taxon>
        <taxon>Chromadorea</taxon>
        <taxon>Rhabditida</taxon>
        <taxon>Tylenchina</taxon>
        <taxon>Panagrolaimomorpha</taxon>
        <taxon>Panagrolaimoidea</taxon>
        <taxon>Panagrolaimidae</taxon>
        <taxon>Panagrolaimus</taxon>
    </lineage>
</organism>
<accession>A0AC35GND4</accession>
<name>A0AC35GND4_9BILA</name>
<evidence type="ECO:0000313" key="1">
    <source>
        <dbReference type="Proteomes" id="UP000887580"/>
    </source>
</evidence>
<dbReference type="WBParaSite" id="PS1159_v2.g6977.t1">
    <property type="protein sequence ID" value="PS1159_v2.g6977.t1"/>
    <property type="gene ID" value="PS1159_v2.g6977"/>
</dbReference>
<evidence type="ECO:0000313" key="2">
    <source>
        <dbReference type="WBParaSite" id="PS1159_v2.g6977.t1"/>
    </source>
</evidence>
<reference evidence="2" key="1">
    <citation type="submission" date="2022-11" db="UniProtKB">
        <authorList>
            <consortium name="WormBaseParasite"/>
        </authorList>
    </citation>
    <scope>IDENTIFICATION</scope>
</reference>
<protein>
    <submittedName>
        <fullName evidence="2">Uncharacterized protein</fullName>
    </submittedName>
</protein>
<proteinExistence type="predicted"/>